<feature type="signal peptide" evidence="2">
    <location>
        <begin position="1"/>
        <end position="21"/>
    </location>
</feature>
<dbReference type="OrthoDB" id="2564568at2759"/>
<feature type="region of interest" description="Disordered" evidence="1">
    <location>
        <begin position="158"/>
        <end position="204"/>
    </location>
</feature>
<dbReference type="eggNOG" id="ENOG502RBDF">
    <property type="taxonomic scope" value="Eukaryota"/>
</dbReference>
<accession>D8Q7K5</accession>
<dbReference type="KEGG" id="scm:SCHCO_02629138"/>
<organism evidence="4">
    <name type="scientific">Schizophyllum commune (strain H4-8 / FGSC 9210)</name>
    <name type="common">Split gill fungus</name>
    <dbReference type="NCBI Taxonomy" id="578458"/>
    <lineage>
        <taxon>Eukaryota</taxon>
        <taxon>Fungi</taxon>
        <taxon>Dikarya</taxon>
        <taxon>Basidiomycota</taxon>
        <taxon>Agaricomycotina</taxon>
        <taxon>Agaricomycetes</taxon>
        <taxon>Agaricomycetidae</taxon>
        <taxon>Agaricales</taxon>
        <taxon>Schizophyllaceae</taxon>
        <taxon>Schizophyllum</taxon>
    </lineage>
</organism>
<sequence>MVRSLITLFGAFVASSAVASAATTSLTARHLALLARQTIGTDDIPSQCQDECGSILNTLQTCADTDCLCTQDNGESLEACLGCLVAIAPSADLYDQSQSILDSFEQSCPNVSGLTLTAISASATGAPASATESLSDIFSDESSAFSSATSAFSSGSAAATRTSSPTFTTPSRTATSTSSADDSSSSDDSSDSSDDDSNPLNDHNGAASLGAGVASLMAVCAGAWVALA</sequence>
<dbReference type="VEuPathDB" id="FungiDB:SCHCODRAFT_02629138"/>
<dbReference type="Proteomes" id="UP000007431">
    <property type="component" value="Unassembled WGS sequence"/>
</dbReference>
<dbReference type="AlphaFoldDB" id="D8Q7K5"/>
<keyword evidence="2" id="KW-0732">Signal</keyword>
<dbReference type="EMBL" id="GL377307">
    <property type="protein sequence ID" value="EFI96042.1"/>
    <property type="molecule type" value="Genomic_DNA"/>
</dbReference>
<evidence type="ECO:0000313" key="4">
    <source>
        <dbReference type="Proteomes" id="UP000007431"/>
    </source>
</evidence>
<proteinExistence type="predicted"/>
<feature type="chain" id="PRO_5003120693" description="Extracellular membrane protein CFEM domain-containing protein" evidence="2">
    <location>
        <begin position="22"/>
        <end position="228"/>
    </location>
</feature>
<keyword evidence="4" id="KW-1185">Reference proteome</keyword>
<dbReference type="OMA" id="QTIDCAK"/>
<evidence type="ECO:0008006" key="5">
    <source>
        <dbReference type="Google" id="ProtNLM"/>
    </source>
</evidence>
<dbReference type="HOGENOM" id="CLU_1215392_0_0_1"/>
<feature type="compositionally biased region" description="Acidic residues" evidence="1">
    <location>
        <begin position="184"/>
        <end position="197"/>
    </location>
</feature>
<feature type="non-terminal residue" evidence="3">
    <location>
        <position position="228"/>
    </location>
</feature>
<gene>
    <name evidence="3" type="ORF">SCHCODRAFT_109786</name>
</gene>
<protein>
    <recommendedName>
        <fullName evidence="5">Extracellular membrane protein CFEM domain-containing protein</fullName>
    </recommendedName>
</protein>
<evidence type="ECO:0000256" key="2">
    <source>
        <dbReference type="SAM" id="SignalP"/>
    </source>
</evidence>
<name>D8Q7K5_SCHCM</name>
<dbReference type="RefSeq" id="XP_003030945.1">
    <property type="nucleotide sequence ID" value="XM_003030899.1"/>
</dbReference>
<evidence type="ECO:0000313" key="3">
    <source>
        <dbReference type="EMBL" id="EFI96042.1"/>
    </source>
</evidence>
<evidence type="ECO:0000256" key="1">
    <source>
        <dbReference type="SAM" id="MobiDB-lite"/>
    </source>
</evidence>
<reference evidence="3 4" key="1">
    <citation type="journal article" date="2010" name="Nat. Biotechnol.">
        <title>Genome sequence of the model mushroom Schizophyllum commune.</title>
        <authorList>
            <person name="Ohm R.A."/>
            <person name="de Jong J.F."/>
            <person name="Lugones L.G."/>
            <person name="Aerts A."/>
            <person name="Kothe E."/>
            <person name="Stajich J.E."/>
            <person name="de Vries R.P."/>
            <person name="Record E."/>
            <person name="Levasseur A."/>
            <person name="Baker S.E."/>
            <person name="Bartholomew K.A."/>
            <person name="Coutinho P.M."/>
            <person name="Erdmann S."/>
            <person name="Fowler T.J."/>
            <person name="Gathman A.C."/>
            <person name="Lombard V."/>
            <person name="Henrissat B."/>
            <person name="Knabe N."/>
            <person name="Kuees U."/>
            <person name="Lilly W.W."/>
            <person name="Lindquist E."/>
            <person name="Lucas S."/>
            <person name="Magnuson J.K."/>
            <person name="Piumi F."/>
            <person name="Raudaskoski M."/>
            <person name="Salamov A."/>
            <person name="Schmutz J."/>
            <person name="Schwarze F.W.M.R."/>
            <person name="vanKuyk P.A."/>
            <person name="Horton J.S."/>
            <person name="Grigoriev I.V."/>
            <person name="Woesten H.A.B."/>
        </authorList>
    </citation>
    <scope>NUCLEOTIDE SEQUENCE [LARGE SCALE GENOMIC DNA]</scope>
    <source>
        <strain evidence="4">H4-8 / FGSC 9210</strain>
    </source>
</reference>
<feature type="compositionally biased region" description="Low complexity" evidence="1">
    <location>
        <begin position="158"/>
        <end position="183"/>
    </location>
</feature>
<dbReference type="InParanoid" id="D8Q7K5"/>
<dbReference type="GeneID" id="9586692"/>